<dbReference type="InterPro" id="IPR029039">
    <property type="entry name" value="Flavoprotein-like_sf"/>
</dbReference>
<organism evidence="5 6">
    <name type="scientific">Streptomyces daqingensis</name>
    <dbReference type="NCBI Taxonomy" id="1472640"/>
    <lineage>
        <taxon>Bacteria</taxon>
        <taxon>Bacillati</taxon>
        <taxon>Actinomycetota</taxon>
        <taxon>Actinomycetes</taxon>
        <taxon>Kitasatosporales</taxon>
        <taxon>Streptomycetaceae</taxon>
        <taxon>Streptomyces</taxon>
    </lineage>
</organism>
<protein>
    <submittedName>
        <fullName evidence="5">NAD(P)H dehydrogenase</fullName>
    </submittedName>
</protein>
<dbReference type="EMBL" id="BMMP01000004">
    <property type="protein sequence ID" value="GGO46012.1"/>
    <property type="molecule type" value="Genomic_DNA"/>
</dbReference>
<sequence>MKVLWIFAHPEQRSLNASLMREGLSELAASGHESRVSDLYAMGWKAVLDASDVRAPARPGSPGSAPPAVSRGAEGRLTVGAEQERAYLHGGQSEDVREEQRKLAWADTLILHFPLWWFGPPAILKGWLDRVLVQGFAFGLRGEDGRTLRYGEGGLAGRRALVITSAGARESGFGPRGVHGDIRHVLWPLLHGTFWYTGMAPHEPFTVYGADRLTEAGYRAYARRLRERLRGLPDEEPLPYRSERGGDYDERLTLLPGIAPDVDGLDVHVRSGGPGTGGPDAESVTRSPGGSPARSCGSRSPARAASR</sequence>
<dbReference type="PANTHER" id="PTHR10204">
    <property type="entry name" value="NAD P H OXIDOREDUCTASE-RELATED"/>
    <property type="match status" value="1"/>
</dbReference>
<evidence type="ECO:0000259" key="4">
    <source>
        <dbReference type="Pfam" id="PF02525"/>
    </source>
</evidence>
<feature type="region of interest" description="Disordered" evidence="3">
    <location>
        <begin position="263"/>
        <end position="307"/>
    </location>
</feature>
<dbReference type="Pfam" id="PF02525">
    <property type="entry name" value="Flavodoxin_2"/>
    <property type="match status" value="1"/>
</dbReference>
<keyword evidence="6" id="KW-1185">Reference proteome</keyword>
<feature type="domain" description="Flavodoxin-like fold" evidence="4">
    <location>
        <begin position="1"/>
        <end position="229"/>
    </location>
</feature>
<comment type="similarity">
    <text evidence="1">Belongs to the NAD(P)H dehydrogenase (quinone) family.</text>
</comment>
<dbReference type="Proteomes" id="UP000631535">
    <property type="component" value="Unassembled WGS sequence"/>
</dbReference>
<accession>A0ABQ2M295</accession>
<proteinExistence type="inferred from homology"/>
<evidence type="ECO:0000313" key="5">
    <source>
        <dbReference type="EMBL" id="GGO46012.1"/>
    </source>
</evidence>
<gene>
    <name evidence="5" type="ORF">GCM10012287_15320</name>
</gene>
<dbReference type="Gene3D" id="3.40.50.360">
    <property type="match status" value="1"/>
</dbReference>
<evidence type="ECO:0000256" key="3">
    <source>
        <dbReference type="SAM" id="MobiDB-lite"/>
    </source>
</evidence>
<dbReference type="RefSeq" id="WP_189036320.1">
    <property type="nucleotide sequence ID" value="NZ_BMMP01000004.1"/>
</dbReference>
<name>A0ABQ2M295_9ACTN</name>
<dbReference type="InterPro" id="IPR003680">
    <property type="entry name" value="Flavodoxin_fold"/>
</dbReference>
<comment type="caution">
    <text evidence="5">The sequence shown here is derived from an EMBL/GenBank/DDBJ whole genome shotgun (WGS) entry which is preliminary data.</text>
</comment>
<dbReference type="InterPro" id="IPR051545">
    <property type="entry name" value="NAD(P)H_dehydrogenase_qn"/>
</dbReference>
<evidence type="ECO:0000256" key="2">
    <source>
        <dbReference type="ARBA" id="ARBA00023002"/>
    </source>
</evidence>
<evidence type="ECO:0000313" key="6">
    <source>
        <dbReference type="Proteomes" id="UP000631535"/>
    </source>
</evidence>
<evidence type="ECO:0000256" key="1">
    <source>
        <dbReference type="ARBA" id="ARBA00006252"/>
    </source>
</evidence>
<keyword evidence="2" id="KW-0560">Oxidoreductase</keyword>
<dbReference type="SUPFAM" id="SSF52218">
    <property type="entry name" value="Flavoproteins"/>
    <property type="match status" value="1"/>
</dbReference>
<reference evidence="6" key="1">
    <citation type="journal article" date="2019" name="Int. J. Syst. Evol. Microbiol.">
        <title>The Global Catalogue of Microorganisms (GCM) 10K type strain sequencing project: providing services to taxonomists for standard genome sequencing and annotation.</title>
        <authorList>
            <consortium name="The Broad Institute Genomics Platform"/>
            <consortium name="The Broad Institute Genome Sequencing Center for Infectious Disease"/>
            <person name="Wu L."/>
            <person name="Ma J."/>
        </authorList>
    </citation>
    <scope>NUCLEOTIDE SEQUENCE [LARGE SCALE GENOMIC DNA]</scope>
    <source>
        <strain evidence="6">CGMCC 4.7178</strain>
    </source>
</reference>
<dbReference type="PANTHER" id="PTHR10204:SF34">
    <property type="entry name" value="NAD(P)H DEHYDROGENASE [QUINONE] 1 ISOFORM 1"/>
    <property type="match status" value="1"/>
</dbReference>